<reference evidence="3 4" key="1">
    <citation type="submission" date="2021-10" db="EMBL/GenBank/DDBJ databases">
        <title>Anaerobic single-cell dispensing facilitates the cultivation of human gut bacteria.</title>
        <authorList>
            <person name="Afrizal A."/>
        </authorList>
    </citation>
    <scope>NUCLEOTIDE SEQUENCE [LARGE SCALE GENOMIC DNA]</scope>
    <source>
        <strain evidence="3 4">CLA-AA-H277</strain>
    </source>
</reference>
<feature type="transmembrane region" description="Helical" evidence="2">
    <location>
        <begin position="31"/>
        <end position="53"/>
    </location>
</feature>
<feature type="region of interest" description="Disordered" evidence="1">
    <location>
        <begin position="1"/>
        <end position="23"/>
    </location>
</feature>
<dbReference type="AlphaFoldDB" id="A0AAE3DVL6"/>
<dbReference type="EMBL" id="JAJEPR010000042">
    <property type="protein sequence ID" value="MCC2191195.1"/>
    <property type="molecule type" value="Genomic_DNA"/>
</dbReference>
<keyword evidence="2" id="KW-0812">Transmembrane</keyword>
<evidence type="ECO:0000256" key="2">
    <source>
        <dbReference type="SAM" id="Phobius"/>
    </source>
</evidence>
<proteinExistence type="predicted"/>
<name>A0AAE3DVL6_9FIRM</name>
<accession>A0AAE3DVL6</accession>
<feature type="compositionally biased region" description="Polar residues" evidence="1">
    <location>
        <begin position="148"/>
        <end position="165"/>
    </location>
</feature>
<keyword evidence="2" id="KW-0472">Membrane</keyword>
<dbReference type="RefSeq" id="WP_227616145.1">
    <property type="nucleotide sequence ID" value="NZ_JAJEPR010000042.1"/>
</dbReference>
<evidence type="ECO:0000256" key="1">
    <source>
        <dbReference type="SAM" id="MobiDB-lite"/>
    </source>
</evidence>
<keyword evidence="4" id="KW-1185">Reference proteome</keyword>
<dbReference type="Gene3D" id="1.20.1270.90">
    <property type="entry name" value="AF1782-like"/>
    <property type="match status" value="1"/>
</dbReference>
<organism evidence="3 4">
    <name type="scientific">Fusicatenibacter faecihominis</name>
    <dbReference type="NCBI Taxonomy" id="2881276"/>
    <lineage>
        <taxon>Bacteria</taxon>
        <taxon>Bacillati</taxon>
        <taxon>Bacillota</taxon>
        <taxon>Clostridia</taxon>
        <taxon>Lachnospirales</taxon>
        <taxon>Lachnospiraceae</taxon>
        <taxon>Fusicatenibacter</taxon>
    </lineage>
</organism>
<evidence type="ECO:0000313" key="3">
    <source>
        <dbReference type="EMBL" id="MCC2191195.1"/>
    </source>
</evidence>
<feature type="region of interest" description="Disordered" evidence="1">
    <location>
        <begin position="144"/>
        <end position="165"/>
    </location>
</feature>
<sequence length="165" mass="18509">MSRADFNVNRTNRRSQHGSNKKGGRRRVKRIIIMVIFYVCVLGILELIANFFFGERVGRGNGVAKKTVSEETVTLQTVDKEELLSLIKDTEEINRSNYTEESVAVLDQNIAEAQNVMKNSGSQAELDNCYTNIVKAIQKLKKTDETETANVSDSNQSTEGKFTVN</sequence>
<feature type="compositionally biased region" description="Basic residues" evidence="1">
    <location>
        <begin position="11"/>
        <end position="23"/>
    </location>
</feature>
<protein>
    <submittedName>
        <fullName evidence="3">Uncharacterized protein</fullName>
    </submittedName>
</protein>
<comment type="caution">
    <text evidence="3">The sequence shown here is derived from an EMBL/GenBank/DDBJ whole genome shotgun (WGS) entry which is preliminary data.</text>
</comment>
<dbReference type="Proteomes" id="UP001197875">
    <property type="component" value="Unassembled WGS sequence"/>
</dbReference>
<gene>
    <name evidence="3" type="ORF">LKD71_15590</name>
</gene>
<keyword evidence="2" id="KW-1133">Transmembrane helix</keyword>
<evidence type="ECO:0000313" key="4">
    <source>
        <dbReference type="Proteomes" id="UP001197875"/>
    </source>
</evidence>